<evidence type="ECO:0000256" key="4">
    <source>
        <dbReference type="SAM" id="SignalP"/>
    </source>
</evidence>
<feature type="disulfide bond" evidence="3">
    <location>
        <begin position="43"/>
        <end position="70"/>
    </location>
</feature>
<proteinExistence type="predicted"/>
<feature type="chain" id="PRO_5043584588" description="CUB domain-containing protein" evidence="4">
    <location>
        <begin position="19"/>
        <end position="379"/>
    </location>
</feature>
<dbReference type="Pfam" id="PF00431">
    <property type="entry name" value="CUB"/>
    <property type="match status" value="1"/>
</dbReference>
<dbReference type="Gene3D" id="3.30.70.960">
    <property type="entry name" value="SEA domain"/>
    <property type="match status" value="1"/>
</dbReference>
<protein>
    <recommendedName>
        <fullName evidence="9">CUB domain-containing protein</fullName>
    </recommendedName>
</protein>
<comment type="caution">
    <text evidence="7">The sequence shown here is derived from an EMBL/GenBank/DDBJ whole genome shotgun (WGS) entry which is preliminary data.</text>
</comment>
<feature type="signal peptide" evidence="4">
    <location>
        <begin position="1"/>
        <end position="18"/>
    </location>
</feature>
<dbReference type="PANTHER" id="PTHR24251:SF30">
    <property type="entry name" value="MEMBRANE FRIZZLED-RELATED PROTEIN"/>
    <property type="match status" value="1"/>
</dbReference>
<accession>A0AAV2PXK2</accession>
<evidence type="ECO:0000256" key="1">
    <source>
        <dbReference type="ARBA" id="ARBA00022737"/>
    </source>
</evidence>
<dbReference type="PROSITE" id="PS01180">
    <property type="entry name" value="CUB"/>
    <property type="match status" value="1"/>
</dbReference>
<dbReference type="EMBL" id="CAXKWB010002335">
    <property type="protein sequence ID" value="CAL4066645.1"/>
    <property type="molecule type" value="Genomic_DNA"/>
</dbReference>
<keyword evidence="2 3" id="KW-1015">Disulfide bond</keyword>
<dbReference type="InterPro" id="IPR000859">
    <property type="entry name" value="CUB_dom"/>
</dbReference>
<dbReference type="InterPro" id="IPR035914">
    <property type="entry name" value="Sperma_CUB_dom_sf"/>
</dbReference>
<evidence type="ECO:0000313" key="8">
    <source>
        <dbReference type="Proteomes" id="UP001497623"/>
    </source>
</evidence>
<dbReference type="InterPro" id="IPR000082">
    <property type="entry name" value="SEA_dom"/>
</dbReference>
<dbReference type="PANTHER" id="PTHR24251">
    <property type="entry name" value="OVOCHYMASE-RELATED"/>
    <property type="match status" value="1"/>
</dbReference>
<dbReference type="InterPro" id="IPR036364">
    <property type="entry name" value="SEA_dom_sf"/>
</dbReference>
<evidence type="ECO:0008006" key="9">
    <source>
        <dbReference type="Google" id="ProtNLM"/>
    </source>
</evidence>
<keyword evidence="4" id="KW-0732">Signal</keyword>
<evidence type="ECO:0000256" key="2">
    <source>
        <dbReference type="ARBA" id="ARBA00023157"/>
    </source>
</evidence>
<evidence type="ECO:0000259" key="5">
    <source>
        <dbReference type="PROSITE" id="PS01180"/>
    </source>
</evidence>
<dbReference type="Pfam" id="PF01390">
    <property type="entry name" value="SEA"/>
    <property type="match status" value="1"/>
</dbReference>
<comment type="caution">
    <text evidence="3">Lacks conserved residue(s) required for the propagation of feature annotation.</text>
</comment>
<dbReference type="PROSITE" id="PS50024">
    <property type="entry name" value="SEA"/>
    <property type="match status" value="1"/>
</dbReference>
<dbReference type="SUPFAM" id="SSF82671">
    <property type="entry name" value="SEA domain"/>
    <property type="match status" value="1"/>
</dbReference>
<keyword evidence="8" id="KW-1185">Reference proteome</keyword>
<dbReference type="SUPFAM" id="SSF49854">
    <property type="entry name" value="Spermadhesin, CUB domain"/>
    <property type="match status" value="1"/>
</dbReference>
<dbReference type="SMART" id="SM00042">
    <property type="entry name" value="CUB"/>
    <property type="match status" value="1"/>
</dbReference>
<keyword evidence="1" id="KW-0677">Repeat</keyword>
<evidence type="ECO:0000313" key="7">
    <source>
        <dbReference type="EMBL" id="CAL4066645.1"/>
    </source>
</evidence>
<dbReference type="Gene3D" id="2.60.120.290">
    <property type="entry name" value="Spermadhesin, CUB domain"/>
    <property type="match status" value="1"/>
</dbReference>
<evidence type="ECO:0000259" key="6">
    <source>
        <dbReference type="PROSITE" id="PS50024"/>
    </source>
</evidence>
<name>A0AAV2PXK2_MEGNR</name>
<gene>
    <name evidence="7" type="ORF">MNOR_LOCUS5892</name>
</gene>
<dbReference type="AlphaFoldDB" id="A0AAV2PXK2"/>
<organism evidence="7 8">
    <name type="scientific">Meganyctiphanes norvegica</name>
    <name type="common">Northern krill</name>
    <name type="synonym">Thysanopoda norvegica</name>
    <dbReference type="NCBI Taxonomy" id="48144"/>
    <lineage>
        <taxon>Eukaryota</taxon>
        <taxon>Metazoa</taxon>
        <taxon>Ecdysozoa</taxon>
        <taxon>Arthropoda</taxon>
        <taxon>Crustacea</taxon>
        <taxon>Multicrustacea</taxon>
        <taxon>Malacostraca</taxon>
        <taxon>Eumalacostraca</taxon>
        <taxon>Eucarida</taxon>
        <taxon>Euphausiacea</taxon>
        <taxon>Euphausiidae</taxon>
        <taxon>Meganyctiphanes</taxon>
    </lineage>
</organism>
<feature type="domain" description="SEA" evidence="6">
    <location>
        <begin position="150"/>
        <end position="261"/>
    </location>
</feature>
<dbReference type="CDD" id="cd00041">
    <property type="entry name" value="CUB"/>
    <property type="match status" value="1"/>
</dbReference>
<sequence>MSSLFTVLLSCIILLCKGNIANNIWKGHSKERSKDVLRHQQDCGGMYYTSSGIIDYPSGDVFFYTNDVFCEWIITVPEGSRIKTWFTFFMTETEYDKVIISEGGSHRRTYSGHLLFPTFVSETNQLSIIFESDWLVSDQGFILNWESILPEMTVFATFNLMDVPYDEKLGDTNSTEFAEMKQRVENLIYPCLMKELGSKLSNYEVIGFRKDSLIVDTLIVDTRITTTERELSSLHLVNDAIRHSEISSLDPSSVAVCPSAPCSTIEPAPIGGKTPSEDNLPGIDKGGVELQDVSTIDYSEVNLLYPEMSLMMMMDYNKTSTSLICHRCVKVKCDPQVMNQPNPARKITSDPFLCQHIEVSKCEEPQVKTQCPTLCNGSP</sequence>
<dbReference type="Proteomes" id="UP001497623">
    <property type="component" value="Unassembled WGS sequence"/>
</dbReference>
<evidence type="ECO:0000256" key="3">
    <source>
        <dbReference type="PROSITE-ProRule" id="PRU00059"/>
    </source>
</evidence>
<feature type="domain" description="CUB" evidence="5">
    <location>
        <begin position="43"/>
        <end position="148"/>
    </location>
</feature>
<reference evidence="7 8" key="1">
    <citation type="submission" date="2024-05" db="EMBL/GenBank/DDBJ databases">
        <authorList>
            <person name="Wallberg A."/>
        </authorList>
    </citation>
    <scope>NUCLEOTIDE SEQUENCE [LARGE SCALE GENOMIC DNA]</scope>
</reference>